<dbReference type="PANTHER" id="PTHR43639:SF1">
    <property type="entry name" value="SHORT-CHAIN DEHYDROGENASE_REDUCTASE FAMILY PROTEIN"/>
    <property type="match status" value="1"/>
</dbReference>
<comment type="similarity">
    <text evidence="1 3">Belongs to the short-chain dehydrogenases/reductases (SDR) family.</text>
</comment>
<gene>
    <name evidence="4" type="ORF">ABB55_21375</name>
</gene>
<dbReference type="SUPFAM" id="SSF51735">
    <property type="entry name" value="NAD(P)-binding Rossmann-fold domains"/>
    <property type="match status" value="1"/>
</dbReference>
<evidence type="ECO:0000313" key="4">
    <source>
        <dbReference type="EMBL" id="KPL56055.1"/>
    </source>
</evidence>
<keyword evidence="5" id="KW-1185">Reference proteome</keyword>
<dbReference type="STRING" id="665126.ABB55_21375"/>
<dbReference type="PANTHER" id="PTHR43639">
    <property type="entry name" value="OXIDOREDUCTASE, SHORT-CHAIN DEHYDROGENASE/REDUCTASE FAMILY (AFU_ORTHOLOGUE AFUA_5G02870)"/>
    <property type="match status" value="1"/>
</dbReference>
<reference evidence="4 5" key="1">
    <citation type="submission" date="2015-09" db="EMBL/GenBank/DDBJ databases">
        <authorList>
            <person name="Jackson K.R."/>
            <person name="Lunt B.L."/>
            <person name="Fisher J.N.B."/>
            <person name="Gardner A.V."/>
            <person name="Bailey M.E."/>
            <person name="Deus L.M."/>
            <person name="Earl A.S."/>
            <person name="Gibby P.D."/>
            <person name="Hartmann K.A."/>
            <person name="Liu J.E."/>
            <person name="Manci A.M."/>
            <person name="Nielsen D.A."/>
            <person name="Solomon M.B."/>
            <person name="Breakwell D.P."/>
            <person name="Burnett S.H."/>
            <person name="Grose J.H."/>
        </authorList>
    </citation>
    <scope>NUCLEOTIDE SEQUENCE [LARGE SCALE GENOMIC DNA]</scope>
    <source>
        <strain evidence="4 5">16</strain>
    </source>
</reference>
<evidence type="ECO:0000256" key="1">
    <source>
        <dbReference type="ARBA" id="ARBA00006484"/>
    </source>
</evidence>
<name>A0A0P6W9Y2_9HYPH</name>
<dbReference type="PRINTS" id="PR00081">
    <property type="entry name" value="GDHRDH"/>
</dbReference>
<dbReference type="Proteomes" id="UP000048984">
    <property type="component" value="Unassembled WGS sequence"/>
</dbReference>
<dbReference type="EMBL" id="LJYW01000001">
    <property type="protein sequence ID" value="KPL56055.1"/>
    <property type="molecule type" value="Genomic_DNA"/>
</dbReference>
<dbReference type="GO" id="GO:0016491">
    <property type="term" value="F:oxidoreductase activity"/>
    <property type="evidence" value="ECO:0007669"/>
    <property type="project" value="UniProtKB-KW"/>
</dbReference>
<dbReference type="Pfam" id="PF00106">
    <property type="entry name" value="adh_short"/>
    <property type="match status" value="1"/>
</dbReference>
<dbReference type="PRINTS" id="PR00080">
    <property type="entry name" value="SDRFAMILY"/>
</dbReference>
<dbReference type="NCBIfam" id="NF006597">
    <property type="entry name" value="PRK09134.1"/>
    <property type="match status" value="1"/>
</dbReference>
<comment type="caution">
    <text evidence="4">The sequence shown here is derived from an EMBL/GenBank/DDBJ whole genome shotgun (WGS) entry which is preliminary data.</text>
</comment>
<evidence type="ECO:0000256" key="3">
    <source>
        <dbReference type="RuleBase" id="RU000363"/>
    </source>
</evidence>
<organism evidence="4 5">
    <name type="scientific">Prosthecodimorpha hirschii</name>
    <dbReference type="NCBI Taxonomy" id="665126"/>
    <lineage>
        <taxon>Bacteria</taxon>
        <taxon>Pseudomonadati</taxon>
        <taxon>Pseudomonadota</taxon>
        <taxon>Alphaproteobacteria</taxon>
        <taxon>Hyphomicrobiales</taxon>
        <taxon>Ancalomicrobiaceae</taxon>
        <taxon>Prosthecodimorpha</taxon>
    </lineage>
</organism>
<reference evidence="4 5" key="2">
    <citation type="submission" date="2015-10" db="EMBL/GenBank/DDBJ databases">
        <title>Draft Genome Sequence of Prosthecomicrobium hirschii ATCC 27832.</title>
        <authorList>
            <person name="Daniel J."/>
            <person name="Givan S.A."/>
            <person name="Brun Y.V."/>
            <person name="Brown P.J."/>
        </authorList>
    </citation>
    <scope>NUCLEOTIDE SEQUENCE [LARGE SCALE GENOMIC DNA]</scope>
    <source>
        <strain evidence="4 5">16</strain>
    </source>
</reference>
<protein>
    <submittedName>
        <fullName evidence="4">Short-chain dehydrogenase</fullName>
    </submittedName>
</protein>
<sequence length="255" mass="27287">MHFPPPRNALITGAARRIGAAIAADLARHGWGVAIHCRTGREDAERLAASIRDDGGRAEVVCGDLADIQSVYRIVGDAADRLGPIDLLINNASMFEKDEIGTLDPDLFERQLRVNLIAPCLLADAFVARLPEGVGGHIVNLVDQRVLKPTPQFFSYMLSKSALHMATRTMAQALAPRVRVNAIGPGPTLANVRQSGDDFGRQAAAVPLGAGPDLAEFGQTIRYLVQTPSITGQMICLDGGQHLAWQTPDVVGIDE</sequence>
<accession>A0A0P6W9Y2</accession>
<dbReference type="AlphaFoldDB" id="A0A0P6W9Y2"/>
<dbReference type="InterPro" id="IPR036291">
    <property type="entry name" value="NAD(P)-bd_dom_sf"/>
</dbReference>
<evidence type="ECO:0000256" key="2">
    <source>
        <dbReference type="ARBA" id="ARBA00023002"/>
    </source>
</evidence>
<dbReference type="Gene3D" id="3.40.50.720">
    <property type="entry name" value="NAD(P)-binding Rossmann-like Domain"/>
    <property type="match status" value="1"/>
</dbReference>
<evidence type="ECO:0000313" key="5">
    <source>
        <dbReference type="Proteomes" id="UP000048984"/>
    </source>
</evidence>
<proteinExistence type="inferred from homology"/>
<dbReference type="InterPro" id="IPR002347">
    <property type="entry name" value="SDR_fam"/>
</dbReference>
<keyword evidence="2" id="KW-0560">Oxidoreductase</keyword>